<evidence type="ECO:0000313" key="3">
    <source>
        <dbReference type="EMBL" id="OJD13537.1"/>
    </source>
</evidence>
<dbReference type="PANTHER" id="PTHR28153">
    <property type="entry name" value="PROTEIN, PUTATIVE-RELATED"/>
    <property type="match status" value="1"/>
</dbReference>
<keyword evidence="4" id="KW-1185">Reference proteome</keyword>
<dbReference type="InterPro" id="IPR018626">
    <property type="entry name" value="LCHN/Anr2"/>
</dbReference>
<gene>
    <name evidence="3" type="ORF">AJ78_06021</name>
</gene>
<feature type="region of interest" description="Disordered" evidence="1">
    <location>
        <begin position="616"/>
        <end position="636"/>
    </location>
</feature>
<comment type="caution">
    <text evidence="3">The sequence shown here is derived from an EMBL/GenBank/DDBJ whole genome shotgun (WGS) entry which is preliminary data.</text>
</comment>
<dbReference type="InterPro" id="IPR053056">
    <property type="entry name" value="Lipid_Metab_Assoc_Protein"/>
</dbReference>
<dbReference type="Pfam" id="PF14831">
    <property type="entry name" value="DUF4484"/>
    <property type="match status" value="1"/>
</dbReference>
<feature type="compositionally biased region" description="Basic and acidic residues" evidence="1">
    <location>
        <begin position="55"/>
        <end position="69"/>
    </location>
</feature>
<dbReference type="Proteomes" id="UP000182235">
    <property type="component" value="Unassembled WGS sequence"/>
</dbReference>
<evidence type="ECO:0000259" key="2">
    <source>
        <dbReference type="Pfam" id="PF14831"/>
    </source>
</evidence>
<evidence type="ECO:0000256" key="1">
    <source>
        <dbReference type="SAM" id="MobiDB-lite"/>
    </source>
</evidence>
<dbReference type="EMBL" id="LGRN01000291">
    <property type="protein sequence ID" value="OJD13537.1"/>
    <property type="molecule type" value="Genomic_DNA"/>
</dbReference>
<dbReference type="GO" id="GO:0005811">
    <property type="term" value="C:lipid droplet"/>
    <property type="evidence" value="ECO:0007669"/>
    <property type="project" value="TreeGrafter"/>
</dbReference>
<dbReference type="AlphaFoldDB" id="A0A1J9PAE4"/>
<accession>A0A1J9PAE4</accession>
<dbReference type="OrthoDB" id="2152680at2759"/>
<name>A0A1J9PAE4_9EURO</name>
<reference evidence="3 4" key="1">
    <citation type="submission" date="2015-07" db="EMBL/GenBank/DDBJ databases">
        <title>Emmonsia species relationships and genome sequence.</title>
        <authorList>
            <consortium name="The Broad Institute Genomics Platform"/>
            <person name="Cuomo C.A."/>
            <person name="Munoz J.F."/>
            <person name="Imamovic A."/>
            <person name="Priest M.E."/>
            <person name="Young S."/>
            <person name="Clay O.K."/>
            <person name="McEwen J.G."/>
        </authorList>
    </citation>
    <scope>NUCLEOTIDE SEQUENCE [LARGE SCALE GENOMIC DNA]</scope>
    <source>
        <strain evidence="3 4">UAMH 9510</strain>
    </source>
</reference>
<protein>
    <recommendedName>
        <fullName evidence="2">DUF4484 domain-containing protein</fullName>
    </recommendedName>
</protein>
<sequence>MVWEEPGKKEACPRGIYVDLGRYGLNSSIVPTLDLQKYLESKVMSVGDAVSIEESENRKPPTEPKERPPTETATISPRLLAILCQLHEIHTKGFADGALRDLRSRPCISAYMASDRRSPKAIRPDVTVFPEAPPCIAAIFLIRFDIKAGYTIKWKRSKPEGTPLVVLENVVEYKSLPSGLHNVREDLIYFVHEQYGGISAFVNHPAAESQRNALMMAVGVLVPLSYGRLGKAWRHAAKLKELARCLADDPDMTEPLSAYWETYQLSEDAISLPDSPLGSIESLKTPVRDVYARHRALSDATALLTSKQSLAPYHPALSLPEFLDTFGPLVFQLYRAALLRKRILLVGEAPVEESCNFVYDLALLSSLPQGLLPLLPPSAFPALRPRPLFSIGIHDMPYISSLSRPSVSDPDTCWIACTTDRVLSLKPELYDVLVNLPPAYSKHAPVKTYPTITLSAPRTPNKQQRKPIILKATQRDARRFSTLKSGLHELSRGDSASVMHDDDVSEATSTFSSSSIVEPVSWPLLAYTSFLWWASAGEKREGASEGENEEDSRLLLIDNDNALNPTYPSSLSRRGSFSLLDQSSHQPREIALITYFRRLTTQIFTVTSDVIARQDDNAAETESALAPEDDGSNLDIDERSTLDATTSLNEPLIPSSSYHDTSDEDIITFTSGDITEMGLDTWSASDRAFVEELVQVWWGRKAQVHGARINCCGVRIL</sequence>
<dbReference type="VEuPathDB" id="FungiDB:AJ78_06021"/>
<dbReference type="Pfam" id="PF09804">
    <property type="entry name" value="DENND11"/>
    <property type="match status" value="1"/>
</dbReference>
<feature type="domain" description="DUF4484" evidence="2">
    <location>
        <begin position="517"/>
        <end position="716"/>
    </location>
</feature>
<dbReference type="STRING" id="1447872.A0A1J9PAE4"/>
<dbReference type="PANTHER" id="PTHR28153:SF1">
    <property type="entry name" value="DUF4484 DOMAIN-CONTAINING PROTEIN"/>
    <property type="match status" value="1"/>
</dbReference>
<dbReference type="InterPro" id="IPR028115">
    <property type="entry name" value="DUF4484"/>
</dbReference>
<evidence type="ECO:0000313" key="4">
    <source>
        <dbReference type="Proteomes" id="UP000182235"/>
    </source>
</evidence>
<organism evidence="3 4">
    <name type="scientific">Emergomyces pasteurianus Ep9510</name>
    <dbReference type="NCBI Taxonomy" id="1447872"/>
    <lineage>
        <taxon>Eukaryota</taxon>
        <taxon>Fungi</taxon>
        <taxon>Dikarya</taxon>
        <taxon>Ascomycota</taxon>
        <taxon>Pezizomycotina</taxon>
        <taxon>Eurotiomycetes</taxon>
        <taxon>Eurotiomycetidae</taxon>
        <taxon>Onygenales</taxon>
        <taxon>Ajellomycetaceae</taxon>
        <taxon>Emergomyces</taxon>
    </lineage>
</organism>
<feature type="region of interest" description="Disordered" evidence="1">
    <location>
        <begin position="50"/>
        <end position="72"/>
    </location>
</feature>
<proteinExistence type="predicted"/>